<dbReference type="Proteomes" id="UP001314229">
    <property type="component" value="Unassembled WGS sequence"/>
</dbReference>
<reference evidence="3 4" key="1">
    <citation type="submission" date="2024-01" db="EMBL/GenBank/DDBJ databases">
        <authorList>
            <person name="Alioto T."/>
            <person name="Alioto T."/>
            <person name="Gomez Garrido J."/>
        </authorList>
    </citation>
    <scope>NUCLEOTIDE SEQUENCE [LARGE SCALE GENOMIC DNA]</scope>
</reference>
<evidence type="ECO:0000256" key="1">
    <source>
        <dbReference type="SAM" id="MobiDB-lite"/>
    </source>
</evidence>
<feature type="region of interest" description="Disordered" evidence="1">
    <location>
        <begin position="128"/>
        <end position="148"/>
    </location>
</feature>
<feature type="compositionally biased region" description="Acidic residues" evidence="1">
    <location>
        <begin position="132"/>
        <end position="148"/>
    </location>
</feature>
<keyword evidence="2" id="KW-1133">Transmembrane helix</keyword>
<dbReference type="PANTHER" id="PTHR31450:SF3">
    <property type="entry name" value="TYPE III ENDOSOME MEMBRANE PROTEIN TEMP"/>
    <property type="match status" value="1"/>
</dbReference>
<proteinExistence type="predicted"/>
<dbReference type="PANTHER" id="PTHR31450">
    <property type="entry name" value="LEUCINE-RICH REPEAT-CONTAINING PROTEIN 19 LRRC19 FAMILY MEMBER"/>
    <property type="match status" value="1"/>
</dbReference>
<name>A0AAV1PKC8_SCOSC</name>
<keyword evidence="2" id="KW-0812">Transmembrane</keyword>
<comment type="caution">
    <text evidence="3">The sequence shown here is derived from an EMBL/GenBank/DDBJ whole genome shotgun (WGS) entry which is preliminary data.</text>
</comment>
<keyword evidence="2" id="KW-0472">Membrane</keyword>
<evidence type="ECO:0000313" key="4">
    <source>
        <dbReference type="Proteomes" id="UP001314229"/>
    </source>
</evidence>
<feature type="region of interest" description="Disordered" evidence="1">
    <location>
        <begin position="1"/>
        <end position="28"/>
    </location>
</feature>
<feature type="transmembrane region" description="Helical" evidence="2">
    <location>
        <begin position="34"/>
        <end position="53"/>
    </location>
</feature>
<dbReference type="EMBL" id="CAWUFR010000176">
    <property type="protein sequence ID" value="CAK6971384.1"/>
    <property type="molecule type" value="Genomic_DNA"/>
</dbReference>
<gene>
    <name evidence="3" type="ORF">FSCOSCO3_A002218</name>
</gene>
<organism evidence="3 4">
    <name type="scientific">Scomber scombrus</name>
    <name type="common">Atlantic mackerel</name>
    <name type="synonym">Scomber vernalis</name>
    <dbReference type="NCBI Taxonomy" id="13677"/>
    <lineage>
        <taxon>Eukaryota</taxon>
        <taxon>Metazoa</taxon>
        <taxon>Chordata</taxon>
        <taxon>Craniata</taxon>
        <taxon>Vertebrata</taxon>
        <taxon>Euteleostomi</taxon>
        <taxon>Actinopterygii</taxon>
        <taxon>Neopterygii</taxon>
        <taxon>Teleostei</taxon>
        <taxon>Neoteleostei</taxon>
        <taxon>Acanthomorphata</taxon>
        <taxon>Pelagiaria</taxon>
        <taxon>Scombriformes</taxon>
        <taxon>Scombridae</taxon>
        <taxon>Scomber</taxon>
    </lineage>
</organism>
<dbReference type="AlphaFoldDB" id="A0AAV1PKC8"/>
<accession>A0AAV1PKC8</accession>
<sequence length="148" mass="16390">MELSSNGTLSTATTAQNDTSTNPTDKPNSHNWEFLVAVLATAISVSIIIALLAKCQVVRRYLASYRHTRLSETDTVSHCDPTGLEVQFAMHEGRGMNPHCLPPVTEEDDDGFIEDNYIPASERARAERAAENMEDTEEEMDEIEFSIG</sequence>
<evidence type="ECO:0000313" key="3">
    <source>
        <dbReference type="EMBL" id="CAK6971384.1"/>
    </source>
</evidence>
<evidence type="ECO:0000256" key="2">
    <source>
        <dbReference type="SAM" id="Phobius"/>
    </source>
</evidence>
<keyword evidence="4" id="KW-1185">Reference proteome</keyword>
<dbReference type="Pfam" id="PF15176">
    <property type="entry name" value="LRR19-TM"/>
    <property type="match status" value="1"/>
</dbReference>
<protein>
    <submittedName>
        <fullName evidence="3">Type III endosome membrane protein TEMP</fullName>
    </submittedName>
</protein>